<dbReference type="Gene3D" id="3.30.420.40">
    <property type="match status" value="2"/>
</dbReference>
<evidence type="ECO:0000256" key="1">
    <source>
        <dbReference type="ARBA" id="ARBA00009156"/>
    </source>
</evidence>
<dbReference type="RefSeq" id="WP_090330067.1">
    <property type="nucleotide sequence ID" value="NZ_FNSL01000002.1"/>
</dbReference>
<evidence type="ECO:0000259" key="4">
    <source>
        <dbReference type="Pfam" id="PF00370"/>
    </source>
</evidence>
<evidence type="ECO:0000256" key="3">
    <source>
        <dbReference type="ARBA" id="ARBA00022777"/>
    </source>
</evidence>
<evidence type="ECO:0000313" key="7">
    <source>
        <dbReference type="Proteomes" id="UP000199064"/>
    </source>
</evidence>
<dbReference type="PANTHER" id="PTHR43095">
    <property type="entry name" value="SUGAR KINASE"/>
    <property type="match status" value="1"/>
</dbReference>
<dbReference type="GO" id="GO:0016301">
    <property type="term" value="F:kinase activity"/>
    <property type="evidence" value="ECO:0007669"/>
    <property type="project" value="UniProtKB-KW"/>
</dbReference>
<keyword evidence="7" id="KW-1185">Reference proteome</keyword>
<dbReference type="GO" id="GO:0005975">
    <property type="term" value="P:carbohydrate metabolic process"/>
    <property type="evidence" value="ECO:0007669"/>
    <property type="project" value="InterPro"/>
</dbReference>
<dbReference type="PANTHER" id="PTHR43095:SF5">
    <property type="entry name" value="XYLULOSE KINASE"/>
    <property type="match status" value="1"/>
</dbReference>
<feature type="domain" description="Carbohydrate kinase FGGY N-terminal" evidence="4">
    <location>
        <begin position="5"/>
        <end position="242"/>
    </location>
</feature>
<dbReference type="InterPro" id="IPR043129">
    <property type="entry name" value="ATPase_NBD"/>
</dbReference>
<keyword evidence="3 6" id="KW-0418">Kinase</keyword>
<dbReference type="SUPFAM" id="SSF53067">
    <property type="entry name" value="Actin-like ATPase domain"/>
    <property type="match status" value="2"/>
</dbReference>
<feature type="domain" description="Carbohydrate kinase FGGY C-terminal" evidence="5">
    <location>
        <begin position="253"/>
        <end position="430"/>
    </location>
</feature>
<dbReference type="AlphaFoldDB" id="A0A1H4PYU4"/>
<dbReference type="InterPro" id="IPR000577">
    <property type="entry name" value="Carb_kinase_FGGY"/>
</dbReference>
<dbReference type="InterPro" id="IPR018485">
    <property type="entry name" value="FGGY_C"/>
</dbReference>
<dbReference type="EMBL" id="FNSL01000002">
    <property type="protein sequence ID" value="SEC12597.1"/>
    <property type="molecule type" value="Genomic_DNA"/>
</dbReference>
<keyword evidence="2" id="KW-0808">Transferase</keyword>
<dbReference type="CDD" id="cd07805">
    <property type="entry name" value="ASKHA_NBD_FGGY_CvXK-like"/>
    <property type="match status" value="1"/>
</dbReference>
<gene>
    <name evidence="6" type="ORF">SAMN05216452_3859</name>
</gene>
<comment type="similarity">
    <text evidence="1">Belongs to the FGGY kinase family.</text>
</comment>
<evidence type="ECO:0000259" key="5">
    <source>
        <dbReference type="Pfam" id="PF02782"/>
    </source>
</evidence>
<dbReference type="InterPro" id="IPR018484">
    <property type="entry name" value="FGGY_N"/>
</dbReference>
<accession>A0A1H4PYU4</accession>
<proteinExistence type="inferred from homology"/>
<reference evidence="7" key="1">
    <citation type="submission" date="2016-10" db="EMBL/GenBank/DDBJ databases">
        <authorList>
            <person name="Varghese N."/>
            <person name="Submissions S."/>
        </authorList>
    </citation>
    <scope>NUCLEOTIDE SEQUENCE [LARGE SCALE GENOMIC DNA]</scope>
    <source>
        <strain evidence="7">ES.061</strain>
    </source>
</reference>
<evidence type="ECO:0000256" key="2">
    <source>
        <dbReference type="ARBA" id="ARBA00022679"/>
    </source>
</evidence>
<dbReference type="Proteomes" id="UP000199064">
    <property type="component" value="Unassembled WGS sequence"/>
</dbReference>
<protein>
    <submittedName>
        <fullName evidence="6">Xylulokinase</fullName>
    </submittedName>
</protein>
<dbReference type="InterPro" id="IPR050406">
    <property type="entry name" value="FGGY_Carb_Kinase"/>
</dbReference>
<organism evidence="6 7">
    <name type="scientific">Nitratireductor aquibiodomus</name>
    <dbReference type="NCBI Taxonomy" id="204799"/>
    <lineage>
        <taxon>Bacteria</taxon>
        <taxon>Pseudomonadati</taxon>
        <taxon>Pseudomonadota</taxon>
        <taxon>Alphaproteobacteria</taxon>
        <taxon>Hyphomicrobiales</taxon>
        <taxon>Phyllobacteriaceae</taxon>
        <taxon>Nitratireductor</taxon>
    </lineage>
</organism>
<dbReference type="Pfam" id="PF02782">
    <property type="entry name" value="FGGY_C"/>
    <property type="match status" value="1"/>
</dbReference>
<sequence>MSRTVLAIDIGSSALKAVLFSQHGAMLAVRSASIATASGADRSQTQDPAGWWAALVSALADMPDREDIEALVFTGSMQNLIVLSPEGEALAPAALYSDRRLDEDEIAELQARLPGDYARRVGNHPDPAHTIFKLMRLDRFAPDLPVEHRFFFGAKDAVTFRLTGRAAIDPTVASTTGLMNIAERCWDAELLATAGVEASRLPEILPADEILGPLRAEAAAKLGLSEGIPVFNGAGDAAAATWGAAADAPGRAYAYLGTTGWVAATLDLKDAAPPRDIYTLADPVHPDRAIIISPFLTAGAAMDWLAEITGESVEALLEAAATADDARAAPLFLPYLSGERAPFEDQRVRGAFLGLDRTHGKGAMARAVLEGVAFAIRHNLETAGLPPSPLTVIGGAARDALQRRTLASVLNREIAFPDASQEMTALGGLRMIAAKAGLSLAAMDAPPVLAPDTTHDAPHAERCDSRYEAYLAASRFAREQARRMT</sequence>
<evidence type="ECO:0000313" key="6">
    <source>
        <dbReference type="EMBL" id="SEC12597.1"/>
    </source>
</evidence>
<dbReference type="Pfam" id="PF00370">
    <property type="entry name" value="FGGY_N"/>
    <property type="match status" value="1"/>
</dbReference>
<name>A0A1H4PYU4_9HYPH</name>
<dbReference type="PIRSF" id="PIRSF000538">
    <property type="entry name" value="GlpK"/>
    <property type="match status" value="1"/>
</dbReference>